<evidence type="ECO:0000256" key="4">
    <source>
        <dbReference type="ARBA" id="ARBA00022490"/>
    </source>
</evidence>
<dbReference type="GO" id="GO:0000177">
    <property type="term" value="C:cytoplasmic exosome (RNase complex)"/>
    <property type="evidence" value="ECO:0007669"/>
    <property type="project" value="TreeGrafter"/>
</dbReference>
<dbReference type="GO" id="GO:0003723">
    <property type="term" value="F:RNA binding"/>
    <property type="evidence" value="ECO:0007669"/>
    <property type="project" value="UniProtKB-KW"/>
</dbReference>
<dbReference type="InterPro" id="IPR036345">
    <property type="entry name" value="ExoRNase_PH_dom2_sf"/>
</dbReference>
<evidence type="ECO:0000256" key="6">
    <source>
        <dbReference type="ARBA" id="ARBA00022835"/>
    </source>
</evidence>
<dbReference type="EMBL" id="LJIJ01000010">
    <property type="protein sequence ID" value="ODN06132.1"/>
    <property type="molecule type" value="Genomic_DNA"/>
</dbReference>
<dbReference type="PANTHER" id="PTHR11953:SF2">
    <property type="entry name" value="EXOSOME COMPLEX COMPONENT MTR3"/>
    <property type="match status" value="1"/>
</dbReference>
<dbReference type="SUPFAM" id="SSF54211">
    <property type="entry name" value="Ribosomal protein S5 domain 2-like"/>
    <property type="match status" value="1"/>
</dbReference>
<dbReference type="GO" id="GO:0000176">
    <property type="term" value="C:nuclear exosome (RNase complex)"/>
    <property type="evidence" value="ECO:0007669"/>
    <property type="project" value="TreeGrafter"/>
</dbReference>
<evidence type="ECO:0000256" key="3">
    <source>
        <dbReference type="ARBA" id="ARBA00006678"/>
    </source>
</evidence>
<evidence type="ECO:0000256" key="7">
    <source>
        <dbReference type="ARBA" id="ARBA00022884"/>
    </source>
</evidence>
<dbReference type="GO" id="GO:0071028">
    <property type="term" value="P:nuclear mRNA surveillance"/>
    <property type="evidence" value="ECO:0007669"/>
    <property type="project" value="TreeGrafter"/>
</dbReference>
<dbReference type="InterPro" id="IPR020568">
    <property type="entry name" value="Ribosomal_Su5_D2-typ_SF"/>
</dbReference>
<proteinExistence type="inferred from homology"/>
<keyword evidence="7" id="KW-0694">RNA-binding</keyword>
<keyword evidence="8" id="KW-0539">Nucleus</keyword>
<reference evidence="11 12" key="1">
    <citation type="journal article" date="2016" name="Genome Biol. Evol.">
        <title>Gene Family Evolution Reflects Adaptation to Soil Environmental Stressors in the Genome of the Collembolan Orchesella cincta.</title>
        <authorList>
            <person name="Faddeeva-Vakhrusheva A."/>
            <person name="Derks M.F."/>
            <person name="Anvar S.Y."/>
            <person name="Agamennone V."/>
            <person name="Suring W."/>
            <person name="Smit S."/>
            <person name="van Straalen N.M."/>
            <person name="Roelofs D."/>
        </authorList>
    </citation>
    <scope>NUCLEOTIDE SEQUENCE [LARGE SCALE GENOMIC DNA]</scope>
    <source>
        <tissue evidence="11">Mixed pool</tissue>
    </source>
</reference>
<evidence type="ECO:0000313" key="12">
    <source>
        <dbReference type="Proteomes" id="UP000094527"/>
    </source>
</evidence>
<keyword evidence="6" id="KW-0271">Exosome</keyword>
<dbReference type="InterPro" id="IPR001247">
    <property type="entry name" value="ExoRNase_PH_dom1"/>
</dbReference>
<evidence type="ECO:0000256" key="2">
    <source>
        <dbReference type="ARBA" id="ARBA00004496"/>
    </source>
</evidence>
<dbReference type="Gene3D" id="3.30.230.70">
    <property type="entry name" value="GHMP Kinase, N-terminal domain"/>
    <property type="match status" value="1"/>
</dbReference>
<dbReference type="Pfam" id="PF01138">
    <property type="entry name" value="RNase_PH"/>
    <property type="match status" value="1"/>
</dbReference>
<dbReference type="InterPro" id="IPR027408">
    <property type="entry name" value="PNPase/RNase_PH_dom_sf"/>
</dbReference>
<comment type="caution">
    <text evidence="11">The sequence shown here is derived from an EMBL/GenBank/DDBJ whole genome shotgun (WGS) entry which is preliminary data.</text>
</comment>
<comment type="similarity">
    <text evidence="3">Belongs to the RNase PH family.</text>
</comment>
<dbReference type="GO" id="GO:0006364">
    <property type="term" value="P:rRNA processing"/>
    <property type="evidence" value="ECO:0007669"/>
    <property type="project" value="UniProtKB-KW"/>
</dbReference>
<dbReference type="PANTHER" id="PTHR11953">
    <property type="entry name" value="EXOSOME COMPLEX COMPONENT"/>
    <property type="match status" value="1"/>
</dbReference>
<dbReference type="InterPro" id="IPR050080">
    <property type="entry name" value="RNase_PH"/>
</dbReference>
<dbReference type="GO" id="GO:0016075">
    <property type="term" value="P:rRNA catabolic process"/>
    <property type="evidence" value="ECO:0007669"/>
    <property type="project" value="TreeGrafter"/>
</dbReference>
<feature type="domain" description="Exoribonuclease phosphorolytic" evidence="10">
    <location>
        <begin position="52"/>
        <end position="168"/>
    </location>
</feature>
<organism evidence="11 12">
    <name type="scientific">Orchesella cincta</name>
    <name type="common">Springtail</name>
    <name type="synonym">Podura cincta</name>
    <dbReference type="NCBI Taxonomy" id="48709"/>
    <lineage>
        <taxon>Eukaryota</taxon>
        <taxon>Metazoa</taxon>
        <taxon>Ecdysozoa</taxon>
        <taxon>Arthropoda</taxon>
        <taxon>Hexapoda</taxon>
        <taxon>Collembola</taxon>
        <taxon>Entomobryomorpha</taxon>
        <taxon>Entomobryoidea</taxon>
        <taxon>Orchesellidae</taxon>
        <taxon>Orchesellinae</taxon>
        <taxon>Orchesella</taxon>
    </lineage>
</organism>
<keyword evidence="4" id="KW-0963">Cytoplasm</keyword>
<dbReference type="GO" id="GO:0005730">
    <property type="term" value="C:nucleolus"/>
    <property type="evidence" value="ECO:0007669"/>
    <property type="project" value="TreeGrafter"/>
</dbReference>
<keyword evidence="5" id="KW-0698">rRNA processing</keyword>
<evidence type="ECO:0000256" key="9">
    <source>
        <dbReference type="SAM" id="MobiDB-lite"/>
    </source>
</evidence>
<dbReference type="OrthoDB" id="2504340at2759"/>
<evidence type="ECO:0000313" key="11">
    <source>
        <dbReference type="EMBL" id="ODN06132.1"/>
    </source>
</evidence>
<dbReference type="GO" id="GO:0071051">
    <property type="term" value="P:poly(A)-dependent snoRNA 3'-end processing"/>
    <property type="evidence" value="ECO:0007669"/>
    <property type="project" value="TreeGrafter"/>
</dbReference>
<comment type="subcellular location">
    <subcellularLocation>
        <location evidence="2">Cytoplasm</location>
    </subcellularLocation>
    <subcellularLocation>
        <location evidence="1">Nucleus</location>
    </subcellularLocation>
</comment>
<sequence length="275" mass="29858">MSGDKDSPMDVGQSDDFERLKGQTKSESLFPKPPLLNPKNNKRQDGRGPKDVRPIYVQTGVRDGAKGSSYVEMGTTKVLCIVSGPKDLPKKMDFSSTGIISVDVQLVGGKMSEKDVILIKECMEAVVILEKFPKCLLEIFLTIMEDGGSSIAASICAAGLALVDSGVPIYDTPVGSTLLYDGKEFYLDPSKSELDSVDLTDSEKNDTGGGIVTMGYLPTREQICLFTMEGKMDAEVLASAMDSLTNVNLKVFAVIRHHSMELMKGFKETKPKVNK</sequence>
<name>A0A1D2NLK6_ORCCI</name>
<feature type="compositionally biased region" description="Basic and acidic residues" evidence="9">
    <location>
        <begin position="42"/>
        <end position="53"/>
    </location>
</feature>
<evidence type="ECO:0000256" key="1">
    <source>
        <dbReference type="ARBA" id="ARBA00004123"/>
    </source>
</evidence>
<evidence type="ECO:0000256" key="8">
    <source>
        <dbReference type="ARBA" id="ARBA00023242"/>
    </source>
</evidence>
<feature type="region of interest" description="Disordered" evidence="9">
    <location>
        <begin position="1"/>
        <end position="53"/>
    </location>
</feature>
<accession>A0A1D2NLK6</accession>
<dbReference type="AlphaFoldDB" id="A0A1D2NLK6"/>
<evidence type="ECO:0000259" key="10">
    <source>
        <dbReference type="Pfam" id="PF01138"/>
    </source>
</evidence>
<dbReference type="OMA" id="TVCFFHG"/>
<keyword evidence="12" id="KW-1185">Reference proteome</keyword>
<gene>
    <name evidence="11" type="ORF">Ocin01_00566</name>
</gene>
<dbReference type="SUPFAM" id="SSF55666">
    <property type="entry name" value="Ribonuclease PH domain 2-like"/>
    <property type="match status" value="1"/>
</dbReference>
<evidence type="ECO:0000256" key="5">
    <source>
        <dbReference type="ARBA" id="ARBA00022552"/>
    </source>
</evidence>
<dbReference type="GO" id="GO:0034475">
    <property type="term" value="P:U4 snRNA 3'-end processing"/>
    <property type="evidence" value="ECO:0007669"/>
    <property type="project" value="TreeGrafter"/>
</dbReference>
<dbReference type="STRING" id="48709.A0A1D2NLK6"/>
<protein>
    <submittedName>
        <fullName evidence="11">Exosome complex component MTR3</fullName>
    </submittedName>
</protein>
<dbReference type="Proteomes" id="UP000094527">
    <property type="component" value="Unassembled WGS sequence"/>
</dbReference>